<dbReference type="EMBL" id="JAAWWK010000005">
    <property type="protein sequence ID" value="NKI18645.1"/>
    <property type="molecule type" value="Genomic_DNA"/>
</dbReference>
<dbReference type="PIRSF" id="PIRSF037834">
    <property type="entry name" value="PA_CoA_Oase3"/>
    <property type="match status" value="1"/>
</dbReference>
<dbReference type="InterPro" id="IPR009078">
    <property type="entry name" value="Ferritin-like_SF"/>
</dbReference>
<dbReference type="PANTHER" id="PTHR30458:SF0">
    <property type="entry name" value="1,2-PHENYLACETYL-COA EPOXIDASE, SUBUNIT C"/>
    <property type="match status" value="1"/>
</dbReference>
<gene>
    <name evidence="1" type="primary">paaC</name>
    <name evidence="1" type="ORF">HCU74_14610</name>
</gene>
<dbReference type="Pfam" id="PF05138">
    <property type="entry name" value="PaaA_PaaC"/>
    <property type="match status" value="1"/>
</dbReference>
<organism evidence="1 2">
    <name type="scientific">Spongiibacter thalassae</name>
    <dbReference type="NCBI Taxonomy" id="2721624"/>
    <lineage>
        <taxon>Bacteria</taxon>
        <taxon>Pseudomonadati</taxon>
        <taxon>Pseudomonadota</taxon>
        <taxon>Gammaproteobacteria</taxon>
        <taxon>Cellvibrionales</taxon>
        <taxon>Spongiibacteraceae</taxon>
        <taxon>Spongiibacter</taxon>
    </lineage>
</organism>
<dbReference type="SUPFAM" id="SSF47240">
    <property type="entry name" value="Ferritin-like"/>
    <property type="match status" value="1"/>
</dbReference>
<name>A0ABX1GI76_9GAMM</name>
<dbReference type="InterPro" id="IPR011882">
    <property type="entry name" value="PaaC"/>
</dbReference>
<sequence length="254" mass="28575">MSNVANEKIAAYANRLGDDSLIHGHRLSEWCSNGPFLEEDLAMTNVALDYIGRARNFLTYAAELIGGGATEDTLAYERDCLEYTNLLIYELPKGDFAFTTARQYLLDEFELLFLTALCNSEDSTLAAVAEKSLKETRYHLRRSKEWMLRLGNGTEESKEKLQTAVEQLIGYTPELFEVDALEKDLISGGIAVDRAGLEESWRSACEKTFDEAGVNMPQAVWRVKGGRTGFHTEHLGHLLADMQFVQRAYPGCQW</sequence>
<keyword evidence="2" id="KW-1185">Reference proteome</keyword>
<dbReference type="Proteomes" id="UP000765845">
    <property type="component" value="Unassembled WGS sequence"/>
</dbReference>
<comment type="caution">
    <text evidence="1">The sequence shown here is derived from an EMBL/GenBank/DDBJ whole genome shotgun (WGS) entry which is preliminary data.</text>
</comment>
<dbReference type="InterPro" id="IPR012347">
    <property type="entry name" value="Ferritin-like"/>
</dbReference>
<proteinExistence type="predicted"/>
<dbReference type="InterPro" id="IPR007814">
    <property type="entry name" value="PaaA_PaaC"/>
</dbReference>
<dbReference type="NCBIfam" id="TIGR02158">
    <property type="entry name" value="PA_CoA_Oxy3"/>
    <property type="match status" value="1"/>
</dbReference>
<dbReference type="RefSeq" id="WP_168451160.1">
    <property type="nucleotide sequence ID" value="NZ_JAAWWK010000005.1"/>
</dbReference>
<protein>
    <submittedName>
        <fullName evidence="1">Phenylacetate-CoA oxygenase subunit PaaC</fullName>
    </submittedName>
</protein>
<dbReference type="Gene3D" id="1.20.1260.10">
    <property type="match status" value="1"/>
</dbReference>
<reference evidence="1 2" key="1">
    <citation type="submission" date="2020-04" db="EMBL/GenBank/DDBJ databases">
        <authorList>
            <person name="Yoon J."/>
        </authorList>
    </citation>
    <scope>NUCLEOTIDE SEQUENCE [LARGE SCALE GENOMIC DNA]</scope>
    <source>
        <strain evidence="1 2">KMU-166</strain>
    </source>
</reference>
<dbReference type="PANTHER" id="PTHR30458">
    <property type="entry name" value="PHENYLACETIC ACID DEGRADATION PROTEIN PAA"/>
    <property type="match status" value="1"/>
</dbReference>
<evidence type="ECO:0000313" key="2">
    <source>
        <dbReference type="Proteomes" id="UP000765845"/>
    </source>
</evidence>
<evidence type="ECO:0000313" key="1">
    <source>
        <dbReference type="EMBL" id="NKI18645.1"/>
    </source>
</evidence>
<dbReference type="InterPro" id="IPR052703">
    <property type="entry name" value="Aromatic_CoA_ox/epox"/>
</dbReference>
<accession>A0ABX1GI76</accession>